<sequence length="850" mass="94567">MPPRAKSGPVAETAKASNSWDLISTGPKGVQNHHGKHDERQREVRPTTERALVLRNGKYGSQGTGEMILMTKMMGREKLDLLAEDLVEKASKSLLTPFRLELCIKLAESQLSENLDDIANLKDSDLFFSIIEEEIKSRNASDTKQKNGIDPMNNSSYIAQIISDRIHNAYLLGSAWKIVVDLLYVLQEGGLSDESVIPTLKRDNALRSQYLLLYDLVIILVDLNQTKFSVLATTTPHYACYFKETTSGTGEKGFFFDWSETRKACSSFLDSIIVELCFPRAPYPKTVLYGILHDAIAECPRDAKRFPQMLWDSVGDLSVSVQLQQILETPLLSPNGKVWKAEVRQKYGPYEKWVAAQLYSQIASDGWTNFKEMVFPLHFTKAKDVLNIVWKTINGNYNAICGEDIDALWGLTEVLSPTPHWHSYRLVRRGGDDDDDGPPKSSDKTRKPLAITYSEGSDDSMPFLEEVSDSDTDSDNDWSDNAEHEDDGDSSDDENGYDTDQEITVGDMLREAMDVVTAVNWQEPPDKNDERDPFAAEDRKGNPFLKLLGSLRGRMFTKSSKLKTAIASENPLTIKPATSGSASADRSKGGLIIEEVSEEEDDIPHVKKKKKKRPKKKKKQPSAFDGDGDVPVISEVVTPPPPSLSPAASPAPAAKAQTKAPSSLVKSKVAVHASPSTTSLYPLETVTTAQSARSYLQSEQLDAPRTKVKSRSAQASLFPSTKGLFNKFGVGKEKKKDTLVDKKERRAWFANLGKKTRTYLHQILNTADDETKGTTGMKWDTFVKALTDLGFTYVPSTAGSSVRFDPPDSRDRSISFHKPHPDSTIGPVLLKKFSKKLRTYYGWDPIDLMD</sequence>
<name>A0A9W9AHW5_9AGAR</name>
<protein>
    <submittedName>
        <fullName evidence="2">Uncharacterized protein</fullName>
    </submittedName>
</protein>
<feature type="compositionally biased region" description="Low complexity" evidence="1">
    <location>
        <begin position="645"/>
        <end position="663"/>
    </location>
</feature>
<dbReference type="Pfam" id="PF07927">
    <property type="entry name" value="HicA_toxin"/>
    <property type="match status" value="1"/>
</dbReference>
<evidence type="ECO:0000313" key="3">
    <source>
        <dbReference type="Proteomes" id="UP001150266"/>
    </source>
</evidence>
<comment type="caution">
    <text evidence="2">The sequence shown here is derived from an EMBL/GenBank/DDBJ whole genome shotgun (WGS) entry which is preliminary data.</text>
</comment>
<feature type="compositionally biased region" description="Basic and acidic residues" evidence="1">
    <location>
        <begin position="524"/>
        <end position="540"/>
    </location>
</feature>
<feature type="compositionally biased region" description="Basic and acidic residues" evidence="1">
    <location>
        <begin position="36"/>
        <end position="47"/>
    </location>
</feature>
<dbReference type="EMBL" id="JAOTPV010000004">
    <property type="protein sequence ID" value="KAJ4483176.1"/>
    <property type="molecule type" value="Genomic_DNA"/>
</dbReference>
<dbReference type="GO" id="GO:0003729">
    <property type="term" value="F:mRNA binding"/>
    <property type="evidence" value="ECO:0007669"/>
    <property type="project" value="InterPro"/>
</dbReference>
<dbReference type="AlphaFoldDB" id="A0A9W9AHW5"/>
<feature type="region of interest" description="Disordered" evidence="1">
    <location>
        <begin position="1"/>
        <end position="47"/>
    </location>
</feature>
<dbReference type="InterPro" id="IPR012933">
    <property type="entry name" value="HicA_mRNA_interferase"/>
</dbReference>
<dbReference type="OrthoDB" id="2922289at2759"/>
<dbReference type="PANTHER" id="PTHR40788:SF1">
    <property type="entry name" value="IPA PROTEIN"/>
    <property type="match status" value="1"/>
</dbReference>
<organism evidence="2 3">
    <name type="scientific">Lentinula aciculospora</name>
    <dbReference type="NCBI Taxonomy" id="153920"/>
    <lineage>
        <taxon>Eukaryota</taxon>
        <taxon>Fungi</taxon>
        <taxon>Dikarya</taxon>
        <taxon>Basidiomycota</taxon>
        <taxon>Agaricomycotina</taxon>
        <taxon>Agaricomycetes</taxon>
        <taxon>Agaricomycetidae</taxon>
        <taxon>Agaricales</taxon>
        <taxon>Marasmiineae</taxon>
        <taxon>Omphalotaceae</taxon>
        <taxon>Lentinula</taxon>
    </lineage>
</organism>
<feature type="region of interest" description="Disordered" evidence="1">
    <location>
        <begin position="426"/>
        <end position="499"/>
    </location>
</feature>
<feature type="compositionally biased region" description="Basic residues" evidence="1">
    <location>
        <begin position="606"/>
        <end position="620"/>
    </location>
</feature>
<evidence type="ECO:0000256" key="1">
    <source>
        <dbReference type="SAM" id="MobiDB-lite"/>
    </source>
</evidence>
<dbReference type="PANTHER" id="PTHR40788">
    <property type="entry name" value="CLR5 DOMAIN-CONTAINING PROTEIN-RELATED"/>
    <property type="match status" value="1"/>
</dbReference>
<feature type="region of interest" description="Disordered" evidence="1">
    <location>
        <begin position="521"/>
        <end position="540"/>
    </location>
</feature>
<dbReference type="Proteomes" id="UP001150266">
    <property type="component" value="Unassembled WGS sequence"/>
</dbReference>
<keyword evidence="3" id="KW-1185">Reference proteome</keyword>
<evidence type="ECO:0000313" key="2">
    <source>
        <dbReference type="EMBL" id="KAJ4483176.1"/>
    </source>
</evidence>
<accession>A0A9W9AHW5</accession>
<feature type="region of interest" description="Disordered" evidence="1">
    <location>
        <begin position="569"/>
        <end position="668"/>
    </location>
</feature>
<feature type="compositionally biased region" description="Basic and acidic residues" evidence="1">
    <location>
        <begin position="437"/>
        <end position="446"/>
    </location>
</feature>
<feature type="compositionally biased region" description="Acidic residues" evidence="1">
    <location>
        <begin position="466"/>
        <end position="499"/>
    </location>
</feature>
<reference evidence="2" key="1">
    <citation type="submission" date="2022-08" db="EMBL/GenBank/DDBJ databases">
        <title>A Global Phylogenomic Analysis of the Shiitake Genus Lentinula.</title>
        <authorList>
            <consortium name="DOE Joint Genome Institute"/>
            <person name="Sierra-Patev S."/>
            <person name="Min B."/>
            <person name="Naranjo-Ortiz M."/>
            <person name="Looney B."/>
            <person name="Konkel Z."/>
            <person name="Slot J.C."/>
            <person name="Sakamoto Y."/>
            <person name="Steenwyk J.L."/>
            <person name="Rokas A."/>
            <person name="Carro J."/>
            <person name="Camarero S."/>
            <person name="Ferreira P."/>
            <person name="Molpeceres G."/>
            <person name="Ruiz-Duenas F.J."/>
            <person name="Serrano A."/>
            <person name="Henrissat B."/>
            <person name="Drula E."/>
            <person name="Hughes K.W."/>
            <person name="Mata J.L."/>
            <person name="Ishikawa N.K."/>
            <person name="Vargas-Isla R."/>
            <person name="Ushijima S."/>
            <person name="Smith C.A."/>
            <person name="Ahrendt S."/>
            <person name="Andreopoulos W."/>
            <person name="He G."/>
            <person name="Labutti K."/>
            <person name="Lipzen A."/>
            <person name="Ng V."/>
            <person name="Riley R."/>
            <person name="Sandor L."/>
            <person name="Barry K."/>
            <person name="Martinez A.T."/>
            <person name="Xiao Y."/>
            <person name="Gibbons J.G."/>
            <person name="Terashima K."/>
            <person name="Grigoriev I.V."/>
            <person name="Hibbett D.S."/>
        </authorList>
    </citation>
    <scope>NUCLEOTIDE SEQUENCE</scope>
    <source>
        <strain evidence="2">JLM2183</strain>
    </source>
</reference>
<proteinExistence type="predicted"/>
<gene>
    <name evidence="2" type="ORF">J3R30DRAFT_3697951</name>
</gene>